<comment type="caution">
    <text evidence="1">The sequence shown here is derived from an EMBL/GenBank/DDBJ whole genome shotgun (WGS) entry which is preliminary data.</text>
</comment>
<dbReference type="Proteomes" id="UP000029040">
    <property type="component" value="Unassembled WGS sequence"/>
</dbReference>
<accession>A0A087CXX8</accession>
<evidence type="ECO:0000313" key="2">
    <source>
        <dbReference type="Proteomes" id="UP000029040"/>
    </source>
</evidence>
<dbReference type="EMBL" id="JGZM01000003">
    <property type="protein sequence ID" value="KFI88128.1"/>
    <property type="molecule type" value="Genomic_DNA"/>
</dbReference>
<name>A0A087CXX8_9BIFI</name>
<proteinExistence type="predicted"/>
<reference evidence="1 2" key="1">
    <citation type="submission" date="2014-03" db="EMBL/GenBank/DDBJ databases">
        <title>Genomics of Bifidobacteria.</title>
        <authorList>
            <person name="Ventura M."/>
            <person name="Milani C."/>
            <person name="Lugli G.A."/>
        </authorList>
    </citation>
    <scope>NUCLEOTIDE SEQUENCE [LARGE SCALE GENOMIC DNA]</scope>
    <source>
        <strain evidence="1 2">LMG 14934</strain>
    </source>
</reference>
<dbReference type="AlphaFoldDB" id="A0A087CXX8"/>
<protein>
    <submittedName>
        <fullName evidence="1">Uncharacterized protein</fullName>
    </submittedName>
</protein>
<gene>
    <name evidence="1" type="ORF">BSAE_1763</name>
</gene>
<sequence length="58" mass="6496">MQHLPFRHPSSVSSPAIESHLPTYSALHLNFRCALIQRIAHVSLQECTPSYDVAIPVK</sequence>
<organism evidence="1 2">
    <name type="scientific">Bifidobacterium pullorum subsp. saeculare DSM 6531 = LMG 14934</name>
    <dbReference type="NCBI Taxonomy" id="1437611"/>
    <lineage>
        <taxon>Bacteria</taxon>
        <taxon>Bacillati</taxon>
        <taxon>Actinomycetota</taxon>
        <taxon>Actinomycetes</taxon>
        <taxon>Bifidobacteriales</taxon>
        <taxon>Bifidobacteriaceae</taxon>
        <taxon>Bifidobacterium</taxon>
    </lineage>
</organism>
<evidence type="ECO:0000313" key="1">
    <source>
        <dbReference type="EMBL" id="KFI88128.1"/>
    </source>
</evidence>